<reference evidence="2 3" key="1">
    <citation type="submission" date="2016-11" db="EMBL/GenBank/DDBJ databases">
        <title>The macronuclear genome of Stentor coeruleus: a giant cell with tiny introns.</title>
        <authorList>
            <person name="Slabodnick M."/>
            <person name="Ruby J.G."/>
            <person name="Reiff S.B."/>
            <person name="Swart E.C."/>
            <person name="Gosai S."/>
            <person name="Prabakaran S."/>
            <person name="Witkowska E."/>
            <person name="Larue G.E."/>
            <person name="Fisher S."/>
            <person name="Freeman R.M."/>
            <person name="Gunawardena J."/>
            <person name="Chu W."/>
            <person name="Stover N.A."/>
            <person name="Gregory B.D."/>
            <person name="Nowacki M."/>
            <person name="Derisi J."/>
            <person name="Roy S.W."/>
            <person name="Marshall W.F."/>
            <person name="Sood P."/>
        </authorList>
    </citation>
    <scope>NUCLEOTIDE SEQUENCE [LARGE SCALE GENOMIC DNA]</scope>
    <source>
        <strain evidence="2">WM001</strain>
    </source>
</reference>
<dbReference type="EMBL" id="MPUH01001367">
    <property type="protein sequence ID" value="OMJ68203.1"/>
    <property type="molecule type" value="Genomic_DNA"/>
</dbReference>
<keyword evidence="1" id="KW-1133">Transmembrane helix</keyword>
<feature type="transmembrane region" description="Helical" evidence="1">
    <location>
        <begin position="46"/>
        <end position="63"/>
    </location>
</feature>
<keyword evidence="1" id="KW-0812">Transmembrane</keyword>
<evidence type="ECO:0000313" key="2">
    <source>
        <dbReference type="EMBL" id="OMJ68203.1"/>
    </source>
</evidence>
<proteinExistence type="predicted"/>
<accession>A0A1R2AUK5</accession>
<feature type="transmembrane region" description="Helical" evidence="1">
    <location>
        <begin position="123"/>
        <end position="141"/>
    </location>
</feature>
<keyword evidence="3" id="KW-1185">Reference proteome</keyword>
<dbReference type="Proteomes" id="UP000187209">
    <property type="component" value="Unassembled WGS sequence"/>
</dbReference>
<name>A0A1R2AUK5_9CILI</name>
<comment type="caution">
    <text evidence="2">The sequence shown here is derived from an EMBL/GenBank/DDBJ whole genome shotgun (WGS) entry which is preliminary data.</text>
</comment>
<keyword evidence="1" id="KW-0472">Membrane</keyword>
<organism evidence="2 3">
    <name type="scientific">Stentor coeruleus</name>
    <dbReference type="NCBI Taxonomy" id="5963"/>
    <lineage>
        <taxon>Eukaryota</taxon>
        <taxon>Sar</taxon>
        <taxon>Alveolata</taxon>
        <taxon>Ciliophora</taxon>
        <taxon>Postciliodesmatophora</taxon>
        <taxon>Heterotrichea</taxon>
        <taxon>Heterotrichida</taxon>
        <taxon>Stentoridae</taxon>
        <taxon>Stentor</taxon>
    </lineage>
</organism>
<feature type="transmembrane region" description="Helical" evidence="1">
    <location>
        <begin position="70"/>
        <end position="103"/>
    </location>
</feature>
<sequence length="163" mass="18395">MADQTEAIKRLEDSKRSKFIKVTSFYLGNCGVAIIIILLVSKYFKIHIIIPSAFMIISTLLSLKASYKVVCIALMILDGLITLNWVANFFICIYEFIIAYISFMSICTGDQCALITRTSVESAIISMITMPVCLVIIYYLLNTIKAAYKYLKDIKEIESTKSN</sequence>
<evidence type="ECO:0000313" key="3">
    <source>
        <dbReference type="Proteomes" id="UP000187209"/>
    </source>
</evidence>
<feature type="transmembrane region" description="Helical" evidence="1">
    <location>
        <begin position="19"/>
        <end position="40"/>
    </location>
</feature>
<protein>
    <submittedName>
        <fullName evidence="2">Uncharacterized protein</fullName>
    </submittedName>
</protein>
<dbReference type="AlphaFoldDB" id="A0A1R2AUK5"/>
<evidence type="ECO:0000256" key="1">
    <source>
        <dbReference type="SAM" id="Phobius"/>
    </source>
</evidence>
<gene>
    <name evidence="2" type="ORF">SteCoe_34424</name>
</gene>